<dbReference type="Gene3D" id="1.10.600.10">
    <property type="entry name" value="Farnesyl Diphosphate Synthase"/>
    <property type="match status" value="1"/>
</dbReference>
<name>A0A453N0E1_AEGTS</name>
<reference evidence="1" key="3">
    <citation type="journal article" date="2017" name="Nature">
        <title>Genome sequence of the progenitor of the wheat D genome Aegilops tauschii.</title>
        <authorList>
            <person name="Luo M.C."/>
            <person name="Gu Y.Q."/>
            <person name="Puiu D."/>
            <person name="Wang H."/>
            <person name="Twardziok S.O."/>
            <person name="Deal K.R."/>
            <person name="Huo N."/>
            <person name="Zhu T."/>
            <person name="Wang L."/>
            <person name="Wang Y."/>
            <person name="McGuire P.E."/>
            <person name="Liu S."/>
            <person name="Long H."/>
            <person name="Ramasamy R.K."/>
            <person name="Rodriguez J.C."/>
            <person name="Van S.L."/>
            <person name="Yuan L."/>
            <person name="Wang Z."/>
            <person name="Xia Z."/>
            <person name="Xiao L."/>
            <person name="Anderson O.D."/>
            <person name="Ouyang S."/>
            <person name="Liang Y."/>
            <person name="Zimin A.V."/>
            <person name="Pertea G."/>
            <person name="Qi P."/>
            <person name="Bennetzen J.L."/>
            <person name="Dai X."/>
            <person name="Dawson M.W."/>
            <person name="Muller H.G."/>
            <person name="Kugler K."/>
            <person name="Rivarola-Duarte L."/>
            <person name="Spannagl M."/>
            <person name="Mayer K.F.X."/>
            <person name="Lu F.H."/>
            <person name="Bevan M.W."/>
            <person name="Leroy P."/>
            <person name="Li P."/>
            <person name="You F.M."/>
            <person name="Sun Q."/>
            <person name="Liu Z."/>
            <person name="Lyons E."/>
            <person name="Wicker T."/>
            <person name="Salzberg S.L."/>
            <person name="Devos K.M."/>
            <person name="Dvorak J."/>
        </authorList>
    </citation>
    <scope>NUCLEOTIDE SEQUENCE [LARGE SCALE GENOMIC DNA]</scope>
    <source>
        <strain evidence="1">cv. AL8/78</strain>
    </source>
</reference>
<accession>A0A453N0E1</accession>
<dbReference type="GO" id="GO:0008299">
    <property type="term" value="P:isoprenoid biosynthetic process"/>
    <property type="evidence" value="ECO:0007669"/>
    <property type="project" value="TreeGrafter"/>
</dbReference>
<reference evidence="1" key="5">
    <citation type="journal article" date="2021" name="G3 (Bethesda)">
        <title>Aegilops tauschii genome assembly Aet v5.0 features greater sequence contiguity and improved annotation.</title>
        <authorList>
            <person name="Wang L."/>
            <person name="Zhu T."/>
            <person name="Rodriguez J.C."/>
            <person name="Deal K.R."/>
            <person name="Dubcovsky J."/>
            <person name="McGuire P.E."/>
            <person name="Lux T."/>
            <person name="Spannagl M."/>
            <person name="Mayer K.F.X."/>
            <person name="Baldrich P."/>
            <person name="Meyers B.C."/>
            <person name="Huo N."/>
            <person name="Gu Y.Q."/>
            <person name="Zhou H."/>
            <person name="Devos K.M."/>
            <person name="Bennetzen J.L."/>
            <person name="Unver T."/>
            <person name="Budak H."/>
            <person name="Gulick P.J."/>
            <person name="Galiba G."/>
            <person name="Kalapos B."/>
            <person name="Nelson D.R."/>
            <person name="Li P."/>
            <person name="You F.M."/>
            <person name="Luo M.C."/>
            <person name="Dvorak J."/>
        </authorList>
    </citation>
    <scope>NUCLEOTIDE SEQUENCE [LARGE SCALE GENOMIC DNA]</scope>
    <source>
        <strain evidence="1">cv. AL8/78</strain>
    </source>
</reference>
<dbReference type="PANTHER" id="PTHR12001">
    <property type="entry name" value="GERANYLGERANYL PYROPHOSPHATE SYNTHASE"/>
    <property type="match status" value="1"/>
</dbReference>
<reference evidence="2" key="1">
    <citation type="journal article" date="2014" name="Science">
        <title>Ancient hybridizations among the ancestral genomes of bread wheat.</title>
        <authorList>
            <consortium name="International Wheat Genome Sequencing Consortium,"/>
            <person name="Marcussen T."/>
            <person name="Sandve S.R."/>
            <person name="Heier L."/>
            <person name="Spannagl M."/>
            <person name="Pfeifer M."/>
            <person name="Jakobsen K.S."/>
            <person name="Wulff B.B."/>
            <person name="Steuernagel B."/>
            <person name="Mayer K.F."/>
            <person name="Olsen O.A."/>
        </authorList>
    </citation>
    <scope>NUCLEOTIDE SEQUENCE [LARGE SCALE GENOMIC DNA]</scope>
    <source>
        <strain evidence="2">cv. AL8/78</strain>
    </source>
</reference>
<keyword evidence="2" id="KW-1185">Reference proteome</keyword>
<dbReference type="EnsemblPlants" id="AET6Gv20165800.35">
    <property type="protein sequence ID" value="AET6Gv20165800.35"/>
    <property type="gene ID" value="AET6Gv20165800"/>
</dbReference>
<dbReference type="GO" id="GO:0004659">
    <property type="term" value="F:prenyltransferase activity"/>
    <property type="evidence" value="ECO:0007669"/>
    <property type="project" value="TreeGrafter"/>
</dbReference>
<dbReference type="PANTHER" id="PTHR12001:SF81">
    <property type="entry name" value="SOLANESYL DIPHOSPHATE SYNTHASE"/>
    <property type="match status" value="1"/>
</dbReference>
<organism evidence="1 2">
    <name type="scientific">Aegilops tauschii subsp. strangulata</name>
    <name type="common">Goatgrass</name>
    <dbReference type="NCBI Taxonomy" id="200361"/>
    <lineage>
        <taxon>Eukaryota</taxon>
        <taxon>Viridiplantae</taxon>
        <taxon>Streptophyta</taxon>
        <taxon>Embryophyta</taxon>
        <taxon>Tracheophyta</taxon>
        <taxon>Spermatophyta</taxon>
        <taxon>Magnoliopsida</taxon>
        <taxon>Liliopsida</taxon>
        <taxon>Poales</taxon>
        <taxon>Poaceae</taxon>
        <taxon>BOP clade</taxon>
        <taxon>Pooideae</taxon>
        <taxon>Triticodae</taxon>
        <taxon>Triticeae</taxon>
        <taxon>Triticinae</taxon>
        <taxon>Aegilops</taxon>
    </lineage>
</organism>
<dbReference type="GO" id="GO:1990234">
    <property type="term" value="C:transferase complex"/>
    <property type="evidence" value="ECO:0007669"/>
    <property type="project" value="TreeGrafter"/>
</dbReference>
<protein>
    <submittedName>
        <fullName evidence="1">Uncharacterized protein</fullName>
    </submittedName>
</protein>
<dbReference type="InterPro" id="IPR008949">
    <property type="entry name" value="Isoprenoid_synthase_dom_sf"/>
</dbReference>
<sequence length="129" mass="13938">AGSLENTEVVSLLATALNNLVTGELMQMTVTPAQRCRGIVTAPVLFAMEEFPELRGSVEHGFNDPSDVATALEYLAKSQGIERTRLLATEHAKLAARAIDALPEVGNKVALVSRQALKDLAQKLIRRTK</sequence>
<evidence type="ECO:0000313" key="1">
    <source>
        <dbReference type="EnsemblPlants" id="AET6Gv20165800.35"/>
    </source>
</evidence>
<reference evidence="1" key="4">
    <citation type="submission" date="2019-03" db="UniProtKB">
        <authorList>
            <consortium name="EnsemblPlants"/>
        </authorList>
    </citation>
    <scope>IDENTIFICATION</scope>
</reference>
<dbReference type="Proteomes" id="UP000015105">
    <property type="component" value="Chromosome 6D"/>
</dbReference>
<dbReference type="AlphaFoldDB" id="A0A453N0E1"/>
<dbReference type="GO" id="GO:0006744">
    <property type="term" value="P:ubiquinone biosynthetic process"/>
    <property type="evidence" value="ECO:0007669"/>
    <property type="project" value="TreeGrafter"/>
</dbReference>
<reference evidence="2" key="2">
    <citation type="journal article" date="2017" name="Nat. Plants">
        <title>The Aegilops tauschii genome reveals multiple impacts of transposons.</title>
        <authorList>
            <person name="Zhao G."/>
            <person name="Zou C."/>
            <person name="Li K."/>
            <person name="Wang K."/>
            <person name="Li T."/>
            <person name="Gao L."/>
            <person name="Zhang X."/>
            <person name="Wang H."/>
            <person name="Yang Z."/>
            <person name="Liu X."/>
            <person name="Jiang W."/>
            <person name="Mao L."/>
            <person name="Kong X."/>
            <person name="Jiao Y."/>
            <person name="Jia J."/>
        </authorList>
    </citation>
    <scope>NUCLEOTIDE SEQUENCE [LARGE SCALE GENOMIC DNA]</scope>
    <source>
        <strain evidence="2">cv. AL8/78</strain>
    </source>
</reference>
<dbReference type="Gramene" id="AET6Gv20165800.35">
    <property type="protein sequence ID" value="AET6Gv20165800.35"/>
    <property type="gene ID" value="AET6Gv20165800"/>
</dbReference>
<dbReference type="SUPFAM" id="SSF48576">
    <property type="entry name" value="Terpenoid synthases"/>
    <property type="match status" value="1"/>
</dbReference>
<proteinExistence type="predicted"/>
<evidence type="ECO:0000313" key="2">
    <source>
        <dbReference type="Proteomes" id="UP000015105"/>
    </source>
</evidence>